<dbReference type="InterPro" id="IPR005818">
    <property type="entry name" value="Histone_H1/H5_H15"/>
</dbReference>
<dbReference type="InterPro" id="IPR036388">
    <property type="entry name" value="WH-like_DNA-bd_sf"/>
</dbReference>
<dbReference type="SUPFAM" id="SSF46785">
    <property type="entry name" value="Winged helix' DNA-binding domain"/>
    <property type="match status" value="1"/>
</dbReference>
<dbReference type="InterPro" id="IPR036390">
    <property type="entry name" value="WH_DNA-bd_sf"/>
</dbReference>
<accession>A0A8D2Q4T8</accession>
<evidence type="ECO:0000259" key="2">
    <source>
        <dbReference type="Pfam" id="PF00538"/>
    </source>
</evidence>
<dbReference type="Pfam" id="PF00538">
    <property type="entry name" value="Linker_histone"/>
    <property type="match status" value="1"/>
</dbReference>
<dbReference type="Gene3D" id="1.10.10.10">
    <property type="entry name" value="Winged helix-like DNA-binding domain superfamily/Winged helix DNA-binding domain"/>
    <property type="match status" value="1"/>
</dbReference>
<proteinExistence type="predicted"/>
<dbReference type="GO" id="GO:0003677">
    <property type="term" value="F:DNA binding"/>
    <property type="evidence" value="ECO:0007669"/>
    <property type="project" value="InterPro"/>
</dbReference>
<reference evidence="3" key="2">
    <citation type="submission" date="2025-09" db="UniProtKB">
        <authorList>
            <consortium name="Ensembl"/>
        </authorList>
    </citation>
    <scope>IDENTIFICATION</scope>
</reference>
<evidence type="ECO:0000313" key="3">
    <source>
        <dbReference type="Ensembl" id="ENSVKKP00000019612.1"/>
    </source>
</evidence>
<feature type="region of interest" description="Disordered" evidence="1">
    <location>
        <begin position="1"/>
        <end position="28"/>
    </location>
</feature>
<feature type="compositionally biased region" description="Polar residues" evidence="1">
    <location>
        <begin position="189"/>
        <end position="200"/>
    </location>
</feature>
<dbReference type="Ensembl" id="ENSVKKT00000020095.1">
    <property type="protein sequence ID" value="ENSVKKP00000019612.1"/>
    <property type="gene ID" value="ENSVKKG00000013278.1"/>
</dbReference>
<reference evidence="3" key="1">
    <citation type="submission" date="2025-08" db="UniProtKB">
        <authorList>
            <consortium name="Ensembl"/>
        </authorList>
    </citation>
    <scope>IDENTIFICATION</scope>
</reference>
<keyword evidence="4" id="KW-1185">Reference proteome</keyword>
<name>A0A8D2Q4T8_VARKO</name>
<dbReference type="GO" id="GO:0006334">
    <property type="term" value="P:nucleosome assembly"/>
    <property type="evidence" value="ECO:0007669"/>
    <property type="project" value="InterPro"/>
</dbReference>
<dbReference type="AlphaFoldDB" id="A0A8D2Q4T8"/>
<feature type="region of interest" description="Disordered" evidence="1">
    <location>
        <begin position="164"/>
        <end position="205"/>
    </location>
</feature>
<evidence type="ECO:0000313" key="4">
    <source>
        <dbReference type="Proteomes" id="UP000694545"/>
    </source>
</evidence>
<organism evidence="3 4">
    <name type="scientific">Varanus komodoensis</name>
    <name type="common">Komodo dragon</name>
    <dbReference type="NCBI Taxonomy" id="61221"/>
    <lineage>
        <taxon>Eukaryota</taxon>
        <taxon>Metazoa</taxon>
        <taxon>Chordata</taxon>
        <taxon>Craniata</taxon>
        <taxon>Vertebrata</taxon>
        <taxon>Euteleostomi</taxon>
        <taxon>Lepidosauria</taxon>
        <taxon>Squamata</taxon>
        <taxon>Bifurcata</taxon>
        <taxon>Unidentata</taxon>
        <taxon>Episquamata</taxon>
        <taxon>Toxicofera</taxon>
        <taxon>Anguimorpha</taxon>
        <taxon>Paleoanguimorpha</taxon>
        <taxon>Varanoidea</taxon>
        <taxon>Varanidae</taxon>
        <taxon>Varanus</taxon>
    </lineage>
</organism>
<evidence type="ECO:0000256" key="1">
    <source>
        <dbReference type="SAM" id="MobiDB-lite"/>
    </source>
</evidence>
<dbReference type="OMA" id="GMCASEK"/>
<dbReference type="Proteomes" id="UP000694545">
    <property type="component" value="Unplaced"/>
</dbReference>
<dbReference type="GO" id="GO:0000786">
    <property type="term" value="C:nucleosome"/>
    <property type="evidence" value="ECO:0007669"/>
    <property type="project" value="InterPro"/>
</dbReference>
<protein>
    <recommendedName>
        <fullName evidence="2">H15 domain-containing protein</fullName>
    </recommendedName>
</protein>
<sequence>MAVQEVMVPAGTQTPDPGGREPGRKKKRATNFIGVPTVTTRSMEKQKSLIPCKSIETLPSISGVLVRAIASCESDKGFSFAELKEVLSTKGYNVSKHCPNVKKRLHSLVSKGALVRMTRSKGSTFFVVRKYLESDRKTFESSEKIVGIKKAGAEKSTLCASENIRGQAKQGRSSRRKIGEARGKKLQPGETQPKQSTSKGGSAKRLQMLLKRAVSTAKRSVSRAIPLSRFSMVPLCGATSVIT</sequence>
<feature type="domain" description="H15" evidence="2">
    <location>
        <begin position="59"/>
        <end position="118"/>
    </location>
</feature>